<comment type="subcellular location">
    <subcellularLocation>
        <location evidence="1">Membrane</location>
    </subcellularLocation>
</comment>
<dbReference type="PANTHER" id="PTHR37042:SF4">
    <property type="entry name" value="OUTER MEMBRANE PROTEIN RV1973"/>
    <property type="match status" value="1"/>
</dbReference>
<dbReference type="PANTHER" id="PTHR37042">
    <property type="entry name" value="OUTER MEMBRANE PROTEIN RV1973"/>
    <property type="match status" value="1"/>
</dbReference>
<evidence type="ECO:0000313" key="5">
    <source>
        <dbReference type="EMBL" id="ORV48044.1"/>
    </source>
</evidence>
<dbReference type="AlphaFoldDB" id="A0A1X1TTX5"/>
<evidence type="ECO:0008006" key="7">
    <source>
        <dbReference type="Google" id="ProtNLM"/>
    </source>
</evidence>
<gene>
    <name evidence="5" type="ORF">AWC05_05705</name>
</gene>
<dbReference type="Proteomes" id="UP000193010">
    <property type="component" value="Unassembled WGS sequence"/>
</dbReference>
<dbReference type="OrthoDB" id="4774723at2"/>
<keyword evidence="2 4" id="KW-0472">Membrane</keyword>
<organism evidence="5 6">
    <name type="scientific">Mycobacterium florentinum</name>
    <dbReference type="NCBI Taxonomy" id="292462"/>
    <lineage>
        <taxon>Bacteria</taxon>
        <taxon>Bacillati</taxon>
        <taxon>Actinomycetota</taxon>
        <taxon>Actinomycetes</taxon>
        <taxon>Mycobacteriales</taxon>
        <taxon>Mycobacteriaceae</taxon>
        <taxon>Mycobacterium</taxon>
        <taxon>Mycobacterium simiae complex</taxon>
    </lineage>
</organism>
<feature type="region of interest" description="Disordered" evidence="3">
    <location>
        <begin position="18"/>
        <end position="45"/>
    </location>
</feature>
<evidence type="ECO:0000256" key="3">
    <source>
        <dbReference type="SAM" id="MobiDB-lite"/>
    </source>
</evidence>
<evidence type="ECO:0000313" key="6">
    <source>
        <dbReference type="Proteomes" id="UP000193010"/>
    </source>
</evidence>
<evidence type="ECO:0000256" key="1">
    <source>
        <dbReference type="ARBA" id="ARBA00004370"/>
    </source>
</evidence>
<evidence type="ECO:0000256" key="2">
    <source>
        <dbReference type="ARBA" id="ARBA00023136"/>
    </source>
</evidence>
<dbReference type="RefSeq" id="WP_085226166.1">
    <property type="nucleotide sequence ID" value="NZ_AP022576.1"/>
</dbReference>
<sequence>MTLSTQIDEEYGALAKEAEAAPCPPAADDNASDCNAGESDEPCPAPSTRKYARRWACLVCVITAVALGAVCGLFVWNLYQAHRAEQKVAHFLEAARQAALNLTTIGHTTAERDVARIVDSSTAPFVDDFRNRSQQFIELVKHAQTDTVGTVVGAGLESVDKDKAKVLVAVSVKTSNAAAPQQEPRLWRMRIEVQETSTGFKASNVDFVP</sequence>
<keyword evidence="4" id="KW-0812">Transmembrane</keyword>
<keyword evidence="4" id="KW-1133">Transmembrane helix</keyword>
<protein>
    <recommendedName>
        <fullName evidence="7">Mce protein</fullName>
    </recommendedName>
</protein>
<name>A0A1X1TTX5_MYCFL</name>
<dbReference type="STRING" id="292462.AWC05_05705"/>
<evidence type="ECO:0000256" key="4">
    <source>
        <dbReference type="SAM" id="Phobius"/>
    </source>
</evidence>
<keyword evidence="6" id="KW-1185">Reference proteome</keyword>
<feature type="compositionally biased region" description="Low complexity" evidence="3">
    <location>
        <begin position="26"/>
        <end position="36"/>
    </location>
</feature>
<proteinExistence type="predicted"/>
<reference evidence="5 6" key="1">
    <citation type="submission" date="2016-01" db="EMBL/GenBank/DDBJ databases">
        <title>The new phylogeny of the genus Mycobacterium.</title>
        <authorList>
            <person name="Tarcisio F."/>
            <person name="Conor M."/>
            <person name="Antonella G."/>
            <person name="Elisabetta G."/>
            <person name="Giulia F.S."/>
            <person name="Sara T."/>
            <person name="Anna F."/>
            <person name="Clotilde B."/>
            <person name="Roberto B."/>
            <person name="Veronica D.S."/>
            <person name="Fabio R."/>
            <person name="Monica P."/>
            <person name="Olivier J."/>
            <person name="Enrico T."/>
            <person name="Nicola S."/>
        </authorList>
    </citation>
    <scope>NUCLEOTIDE SEQUENCE [LARGE SCALE GENOMIC DNA]</scope>
    <source>
        <strain evidence="5 6">DSM 44852</strain>
    </source>
</reference>
<accession>A0A1X1TTX5</accession>
<feature type="transmembrane region" description="Helical" evidence="4">
    <location>
        <begin position="55"/>
        <end position="79"/>
    </location>
</feature>
<comment type="caution">
    <text evidence="5">The sequence shown here is derived from an EMBL/GenBank/DDBJ whole genome shotgun (WGS) entry which is preliminary data.</text>
</comment>
<dbReference type="GO" id="GO:0016020">
    <property type="term" value="C:membrane"/>
    <property type="evidence" value="ECO:0007669"/>
    <property type="project" value="UniProtKB-SubCell"/>
</dbReference>
<dbReference type="EMBL" id="LQOV01000034">
    <property type="protein sequence ID" value="ORV48044.1"/>
    <property type="molecule type" value="Genomic_DNA"/>
</dbReference>